<dbReference type="GO" id="GO:0009378">
    <property type="term" value="F:four-way junction helicase activity"/>
    <property type="evidence" value="ECO:0007669"/>
    <property type="project" value="TreeGrafter"/>
</dbReference>
<dbReference type="Gene3D" id="3.40.50.300">
    <property type="entry name" value="P-loop containing nucleotide triphosphate hydrolases"/>
    <property type="match status" value="2"/>
</dbReference>
<dbReference type="AlphaFoldDB" id="A0A8J4T4I2"/>
<dbReference type="InterPro" id="IPR011545">
    <property type="entry name" value="DEAD/DEAH_box_helicase_dom"/>
</dbReference>
<dbReference type="SUPFAM" id="SSF52540">
    <property type="entry name" value="P-loop containing nucleoside triphosphate hydrolases"/>
    <property type="match status" value="1"/>
</dbReference>
<dbReference type="Gene3D" id="1.10.10.10">
    <property type="entry name" value="Winged helix-like DNA-binding domain superfamily/Winged helix DNA-binding domain"/>
    <property type="match status" value="1"/>
</dbReference>
<comment type="catalytic activity">
    <reaction evidence="9 10">
        <text>Couples ATP hydrolysis with the unwinding of duplex DNA by translocating in the 3'-5' direction.</text>
        <dbReference type="EC" id="5.6.2.4"/>
    </reaction>
</comment>
<feature type="region of interest" description="Disordered" evidence="11">
    <location>
        <begin position="586"/>
        <end position="611"/>
    </location>
</feature>
<dbReference type="CDD" id="cd18794">
    <property type="entry name" value="SF2_C_RecQ"/>
    <property type="match status" value="1"/>
</dbReference>
<evidence type="ECO:0000256" key="5">
    <source>
        <dbReference type="ARBA" id="ARBA00022806"/>
    </source>
</evidence>
<feature type="domain" description="Helicase ATP-binding" evidence="12">
    <location>
        <begin position="56"/>
        <end position="249"/>
    </location>
</feature>
<sequence>IESQLTIARIRDLSNNTRSCSSYDQLDGFPWSSELRRVRDELFHIANFRPLQLQAINATMDCKDVILVMPTGAGKSLVYQIPAFLNPARFTPPNSRPISCPITLVICPLVSLMTDQTMGLNRLGMPAGSVKLFDASTPIHEQREILDALAGKSKTSPLRLLYITPEKLAKSKRLLNRLEAAFAQNRLQRIAIDEVHCVSQWGHDFRPDYQFLHVLRRQFPTVPLVGLTATASGSVIVDIQSMLGLQPGNCLVLRAGYNRKNLFYEVKNVSGAPKHSIDQLYCLIDKRYRGQTGIVYCLSQKDTEEVAQELCQKGLPAAPYHANMDPADRSRIHMDWFAERILVIVATVAFGMGIDKPNVRFVVHFSASKSLENYYQESGRAGRDSDLAECILIWRFADLFRLASMVSAERTGLTKLYGMVAYCLDPVSCRRSLIATHLDDLTWSTEDCPAACDNCLQRQTCTHDEGNVVSLELTKLLEQMGTILQSRTNSKQEKVTGPKLVDLMASSSVIQRLSADLLGIREKPDRGFYEHVVAWCLVNRWLRLDFHYTPYSTVCYVVCGTNLLCDTGSVIMPYWCAQKSSGRKRTRPVGELDRTDSSKISCRTASSDNSE</sequence>
<evidence type="ECO:0000256" key="9">
    <source>
        <dbReference type="ARBA" id="ARBA00034617"/>
    </source>
</evidence>
<dbReference type="GO" id="GO:0016787">
    <property type="term" value="F:hydrolase activity"/>
    <property type="evidence" value="ECO:0007669"/>
    <property type="project" value="UniProtKB-KW"/>
</dbReference>
<evidence type="ECO:0000259" key="12">
    <source>
        <dbReference type="PROSITE" id="PS51192"/>
    </source>
</evidence>
<accession>A0A8J4T4I2</accession>
<dbReference type="PANTHER" id="PTHR13710:SF105">
    <property type="entry name" value="ATP-DEPENDENT DNA HELICASE Q1"/>
    <property type="match status" value="1"/>
</dbReference>
<keyword evidence="8" id="KW-0413">Isomerase</keyword>
<evidence type="ECO:0000256" key="3">
    <source>
        <dbReference type="ARBA" id="ARBA00022741"/>
    </source>
</evidence>
<dbReference type="PANTHER" id="PTHR13710">
    <property type="entry name" value="DNA HELICASE RECQ FAMILY MEMBER"/>
    <property type="match status" value="1"/>
</dbReference>
<comment type="caution">
    <text evidence="14">The sequence shown here is derived from an EMBL/GenBank/DDBJ whole genome shotgun (WGS) entry which is preliminary data.</text>
</comment>
<evidence type="ECO:0000256" key="2">
    <source>
        <dbReference type="ARBA" id="ARBA00022723"/>
    </source>
</evidence>
<dbReference type="GO" id="GO:0005737">
    <property type="term" value="C:cytoplasm"/>
    <property type="evidence" value="ECO:0007669"/>
    <property type="project" value="TreeGrafter"/>
</dbReference>
<dbReference type="InterPro" id="IPR027417">
    <property type="entry name" value="P-loop_NTPase"/>
</dbReference>
<dbReference type="PROSITE" id="PS51194">
    <property type="entry name" value="HELICASE_CTER"/>
    <property type="match status" value="1"/>
</dbReference>
<dbReference type="GO" id="GO:0005634">
    <property type="term" value="C:nucleus"/>
    <property type="evidence" value="ECO:0007669"/>
    <property type="project" value="UniProtKB-SubCell"/>
</dbReference>
<evidence type="ECO:0000256" key="4">
    <source>
        <dbReference type="ARBA" id="ARBA00022801"/>
    </source>
</evidence>
<comment type="similarity">
    <text evidence="1 10">Belongs to the helicase family. RecQ subfamily.</text>
</comment>
<dbReference type="InterPro" id="IPR014001">
    <property type="entry name" value="Helicase_ATP-bd"/>
</dbReference>
<dbReference type="PROSITE" id="PS51192">
    <property type="entry name" value="HELICASE_ATP_BIND_1"/>
    <property type="match status" value="1"/>
</dbReference>
<dbReference type="InterPro" id="IPR004589">
    <property type="entry name" value="DNA_helicase_ATP-dep_RecQ"/>
</dbReference>
<keyword evidence="6 10" id="KW-0067">ATP-binding</keyword>
<organism evidence="14 15">
    <name type="scientific">Paragonimus heterotremus</name>
    <dbReference type="NCBI Taxonomy" id="100268"/>
    <lineage>
        <taxon>Eukaryota</taxon>
        <taxon>Metazoa</taxon>
        <taxon>Spiralia</taxon>
        <taxon>Lophotrochozoa</taxon>
        <taxon>Platyhelminthes</taxon>
        <taxon>Trematoda</taxon>
        <taxon>Digenea</taxon>
        <taxon>Plagiorchiida</taxon>
        <taxon>Troglotremata</taxon>
        <taxon>Troglotrematidae</taxon>
        <taxon>Paragonimus</taxon>
    </lineage>
</organism>
<keyword evidence="10" id="KW-0539">Nucleus</keyword>
<dbReference type="FunFam" id="3.40.50.300:FF:001456">
    <property type="entry name" value="ATP-dependent DNA helicase"/>
    <property type="match status" value="1"/>
</dbReference>
<keyword evidence="2" id="KW-0479">Metal-binding</keyword>
<keyword evidence="7" id="KW-0238">DNA-binding</keyword>
<keyword evidence="4 10" id="KW-0378">Hydrolase</keyword>
<dbReference type="GO" id="GO:0003677">
    <property type="term" value="F:DNA binding"/>
    <property type="evidence" value="ECO:0007669"/>
    <property type="project" value="UniProtKB-KW"/>
</dbReference>
<evidence type="ECO:0000256" key="1">
    <source>
        <dbReference type="ARBA" id="ARBA00005446"/>
    </source>
</evidence>
<dbReference type="Pfam" id="PF00270">
    <property type="entry name" value="DEAD"/>
    <property type="match status" value="1"/>
</dbReference>
<dbReference type="SMART" id="SM00490">
    <property type="entry name" value="HELICc"/>
    <property type="match status" value="1"/>
</dbReference>
<feature type="non-terminal residue" evidence="14">
    <location>
        <position position="1"/>
    </location>
</feature>
<dbReference type="GO" id="GO:0005694">
    <property type="term" value="C:chromosome"/>
    <property type="evidence" value="ECO:0007669"/>
    <property type="project" value="TreeGrafter"/>
</dbReference>
<comment type="subcellular location">
    <subcellularLocation>
        <location evidence="10">Nucleus</location>
    </subcellularLocation>
</comment>
<name>A0A8J4T4I2_9TREM</name>
<dbReference type="GO" id="GO:0043138">
    <property type="term" value="F:3'-5' DNA helicase activity"/>
    <property type="evidence" value="ECO:0007669"/>
    <property type="project" value="UniProtKB-EC"/>
</dbReference>
<evidence type="ECO:0000256" key="8">
    <source>
        <dbReference type="ARBA" id="ARBA00023235"/>
    </source>
</evidence>
<dbReference type="InterPro" id="IPR001650">
    <property type="entry name" value="Helicase_C-like"/>
</dbReference>
<dbReference type="OrthoDB" id="10261556at2759"/>
<dbReference type="InterPro" id="IPR032284">
    <property type="entry name" value="RecQ_Zn-bd"/>
</dbReference>
<protein>
    <recommendedName>
        <fullName evidence="10">ATP-dependent DNA helicase</fullName>
        <ecNumber evidence="10">5.6.2.4</ecNumber>
    </recommendedName>
</protein>
<dbReference type="Pfam" id="PF00271">
    <property type="entry name" value="Helicase_C"/>
    <property type="match status" value="1"/>
</dbReference>
<gene>
    <name evidence="14" type="ORF">PHET_08950</name>
</gene>
<evidence type="ECO:0000313" key="14">
    <source>
        <dbReference type="EMBL" id="KAF5397891.1"/>
    </source>
</evidence>
<feature type="domain" description="Helicase C-terminal" evidence="13">
    <location>
        <begin position="276"/>
        <end position="427"/>
    </location>
</feature>
<evidence type="ECO:0000313" key="15">
    <source>
        <dbReference type="Proteomes" id="UP000748531"/>
    </source>
</evidence>
<dbReference type="EMBL" id="LUCH01005651">
    <property type="protein sequence ID" value="KAF5397891.1"/>
    <property type="molecule type" value="Genomic_DNA"/>
</dbReference>
<dbReference type="GO" id="GO:0005524">
    <property type="term" value="F:ATP binding"/>
    <property type="evidence" value="ECO:0007669"/>
    <property type="project" value="UniProtKB-KW"/>
</dbReference>
<dbReference type="GO" id="GO:0046872">
    <property type="term" value="F:metal ion binding"/>
    <property type="evidence" value="ECO:0007669"/>
    <property type="project" value="UniProtKB-KW"/>
</dbReference>
<dbReference type="Proteomes" id="UP000748531">
    <property type="component" value="Unassembled WGS sequence"/>
</dbReference>
<reference evidence="14" key="1">
    <citation type="submission" date="2019-05" db="EMBL/GenBank/DDBJ databases">
        <title>Annotation for the trematode Paragonimus heterotremus.</title>
        <authorList>
            <person name="Choi Y.-J."/>
        </authorList>
    </citation>
    <scope>NUCLEOTIDE SEQUENCE</scope>
    <source>
        <strain evidence="14">LC</strain>
    </source>
</reference>
<comment type="catalytic activity">
    <reaction evidence="10">
        <text>ATP + H2O = ADP + phosphate + H(+)</text>
        <dbReference type="Rhea" id="RHEA:13065"/>
        <dbReference type="ChEBI" id="CHEBI:15377"/>
        <dbReference type="ChEBI" id="CHEBI:15378"/>
        <dbReference type="ChEBI" id="CHEBI:30616"/>
        <dbReference type="ChEBI" id="CHEBI:43474"/>
        <dbReference type="ChEBI" id="CHEBI:456216"/>
    </reaction>
</comment>
<proteinExistence type="inferred from homology"/>
<evidence type="ECO:0000256" key="10">
    <source>
        <dbReference type="RuleBase" id="RU364117"/>
    </source>
</evidence>
<dbReference type="SMART" id="SM00487">
    <property type="entry name" value="DEXDc"/>
    <property type="match status" value="1"/>
</dbReference>
<evidence type="ECO:0000256" key="7">
    <source>
        <dbReference type="ARBA" id="ARBA00023125"/>
    </source>
</evidence>
<evidence type="ECO:0000256" key="6">
    <source>
        <dbReference type="ARBA" id="ARBA00022840"/>
    </source>
</evidence>
<evidence type="ECO:0000259" key="13">
    <source>
        <dbReference type="PROSITE" id="PS51194"/>
    </source>
</evidence>
<dbReference type="InterPro" id="IPR036388">
    <property type="entry name" value="WH-like_DNA-bd_sf"/>
</dbReference>
<keyword evidence="3 10" id="KW-0547">Nucleotide-binding</keyword>
<dbReference type="Pfam" id="PF16124">
    <property type="entry name" value="RecQ_Zn_bind"/>
    <property type="match status" value="1"/>
</dbReference>
<keyword evidence="15" id="KW-1185">Reference proteome</keyword>
<feature type="compositionally biased region" description="Polar residues" evidence="11">
    <location>
        <begin position="598"/>
        <end position="611"/>
    </location>
</feature>
<evidence type="ECO:0000256" key="11">
    <source>
        <dbReference type="SAM" id="MobiDB-lite"/>
    </source>
</evidence>
<feature type="compositionally biased region" description="Basic and acidic residues" evidence="11">
    <location>
        <begin position="588"/>
        <end position="597"/>
    </location>
</feature>
<dbReference type="EC" id="5.6.2.4" evidence="10"/>
<dbReference type="GO" id="GO:0000724">
    <property type="term" value="P:double-strand break repair via homologous recombination"/>
    <property type="evidence" value="ECO:0007669"/>
    <property type="project" value="TreeGrafter"/>
</dbReference>
<dbReference type="NCBIfam" id="TIGR00614">
    <property type="entry name" value="recQ_fam"/>
    <property type="match status" value="1"/>
</dbReference>
<keyword evidence="5 10" id="KW-0347">Helicase</keyword>